<accession>A0A835Y9A2</accession>
<dbReference type="InterPro" id="IPR030392">
    <property type="entry name" value="S74_ICA"/>
</dbReference>
<proteinExistence type="predicted"/>
<dbReference type="PROSITE" id="PS51688">
    <property type="entry name" value="ICA"/>
    <property type="match status" value="1"/>
</dbReference>
<dbReference type="OrthoDB" id="125614at2759"/>
<feature type="domain" description="Peptidase S74" evidence="1">
    <location>
        <begin position="2"/>
        <end position="99"/>
    </location>
</feature>
<dbReference type="EMBL" id="JAEHOE010000010">
    <property type="protein sequence ID" value="KAG2498408.1"/>
    <property type="molecule type" value="Genomic_DNA"/>
</dbReference>
<evidence type="ECO:0000313" key="3">
    <source>
        <dbReference type="Proteomes" id="UP000612055"/>
    </source>
</evidence>
<organism evidence="2 3">
    <name type="scientific">Edaphochlamys debaryana</name>
    <dbReference type="NCBI Taxonomy" id="47281"/>
    <lineage>
        <taxon>Eukaryota</taxon>
        <taxon>Viridiplantae</taxon>
        <taxon>Chlorophyta</taxon>
        <taxon>core chlorophytes</taxon>
        <taxon>Chlorophyceae</taxon>
        <taxon>CS clade</taxon>
        <taxon>Chlamydomonadales</taxon>
        <taxon>Chlamydomonadales incertae sedis</taxon>
        <taxon>Edaphochlamys</taxon>
    </lineage>
</organism>
<dbReference type="Pfam" id="PF13884">
    <property type="entry name" value="Peptidase_S74"/>
    <property type="match status" value="1"/>
</dbReference>
<dbReference type="AlphaFoldDB" id="A0A835Y9A2"/>
<dbReference type="Proteomes" id="UP000612055">
    <property type="component" value="Unassembled WGS sequence"/>
</dbReference>
<sequence length="106" mass="11222">MSDARMKTDVQLISAALDKLQAISGYTFLRADQDSAQRYCGLLAQELQQVLPEAVYTDDRGNLSVAYGNTVPQSGQIKVSDVAAVFEVSGGALAFSSLYRAACGGP</sequence>
<protein>
    <recommendedName>
        <fullName evidence="1">Peptidase S74 domain-containing protein</fullName>
    </recommendedName>
</protein>
<evidence type="ECO:0000313" key="2">
    <source>
        <dbReference type="EMBL" id="KAG2498408.1"/>
    </source>
</evidence>
<keyword evidence="3" id="KW-1185">Reference proteome</keyword>
<gene>
    <name evidence="2" type="ORF">HYH03_003667</name>
</gene>
<reference evidence="2" key="1">
    <citation type="journal article" date="2020" name="bioRxiv">
        <title>Comparative genomics of Chlamydomonas.</title>
        <authorList>
            <person name="Craig R.J."/>
            <person name="Hasan A.R."/>
            <person name="Ness R.W."/>
            <person name="Keightley P.D."/>
        </authorList>
    </citation>
    <scope>NUCLEOTIDE SEQUENCE</scope>
    <source>
        <strain evidence="2">CCAP 11/70</strain>
    </source>
</reference>
<evidence type="ECO:0000259" key="1">
    <source>
        <dbReference type="PROSITE" id="PS51688"/>
    </source>
</evidence>
<comment type="caution">
    <text evidence="2">The sequence shown here is derived from an EMBL/GenBank/DDBJ whole genome shotgun (WGS) entry which is preliminary data.</text>
</comment>
<name>A0A835Y9A2_9CHLO</name>